<dbReference type="Proteomes" id="UP001186944">
    <property type="component" value="Unassembled WGS sequence"/>
</dbReference>
<feature type="non-terminal residue" evidence="1">
    <location>
        <position position="1"/>
    </location>
</feature>
<organism evidence="1 2">
    <name type="scientific">Pinctada imbricata</name>
    <name type="common">Atlantic pearl-oyster</name>
    <name type="synonym">Pinctada martensii</name>
    <dbReference type="NCBI Taxonomy" id="66713"/>
    <lineage>
        <taxon>Eukaryota</taxon>
        <taxon>Metazoa</taxon>
        <taxon>Spiralia</taxon>
        <taxon>Lophotrochozoa</taxon>
        <taxon>Mollusca</taxon>
        <taxon>Bivalvia</taxon>
        <taxon>Autobranchia</taxon>
        <taxon>Pteriomorphia</taxon>
        <taxon>Pterioida</taxon>
        <taxon>Pterioidea</taxon>
        <taxon>Pteriidae</taxon>
        <taxon>Pinctada</taxon>
    </lineage>
</organism>
<protein>
    <submittedName>
        <fullName evidence="1">Uncharacterized protein</fullName>
    </submittedName>
</protein>
<comment type="caution">
    <text evidence="1">The sequence shown here is derived from an EMBL/GenBank/DDBJ whole genome shotgun (WGS) entry which is preliminary data.</text>
</comment>
<gene>
    <name evidence="1" type="ORF">FSP39_011266</name>
</gene>
<evidence type="ECO:0000313" key="2">
    <source>
        <dbReference type="Proteomes" id="UP001186944"/>
    </source>
</evidence>
<keyword evidence="2" id="KW-1185">Reference proteome</keyword>
<accession>A0AA89C660</accession>
<dbReference type="AlphaFoldDB" id="A0AA89C660"/>
<dbReference type="InterPro" id="IPR011029">
    <property type="entry name" value="DEATH-like_dom_sf"/>
</dbReference>
<evidence type="ECO:0000313" key="1">
    <source>
        <dbReference type="EMBL" id="KAK3102419.1"/>
    </source>
</evidence>
<sequence length="123" mass="13522">KQKESSVLKDSSLAVLSRELGPEKYNGLVLGMLLNIPTITLVRIANDASECGLKDASDKTKVDATQTILFKWRELRAGTKEREKVKELTRAIKEMGKEACAQMIAEKNIENVELTADAFAALA</sequence>
<name>A0AA89C660_PINIB</name>
<proteinExistence type="predicted"/>
<dbReference type="Gene3D" id="1.10.533.10">
    <property type="entry name" value="Death Domain, Fas"/>
    <property type="match status" value="1"/>
</dbReference>
<reference evidence="1" key="1">
    <citation type="submission" date="2019-08" db="EMBL/GenBank/DDBJ databases">
        <title>The improved chromosome-level genome for the pearl oyster Pinctada fucata martensii using PacBio sequencing and Hi-C.</title>
        <authorList>
            <person name="Zheng Z."/>
        </authorList>
    </citation>
    <scope>NUCLEOTIDE SEQUENCE</scope>
    <source>
        <strain evidence="1">ZZ-2019</strain>
        <tissue evidence="1">Adductor muscle</tissue>
    </source>
</reference>
<dbReference type="EMBL" id="VSWD01000005">
    <property type="protein sequence ID" value="KAK3102419.1"/>
    <property type="molecule type" value="Genomic_DNA"/>
</dbReference>